<accession>A0AAD8YBB0</accession>
<dbReference type="FunFam" id="3.30.60.60:FF:000001">
    <property type="entry name" value="Histone acetyltransferase"/>
    <property type="match status" value="1"/>
</dbReference>
<feature type="region of interest" description="Disordered" evidence="13">
    <location>
        <begin position="177"/>
        <end position="294"/>
    </location>
</feature>
<evidence type="ECO:0000256" key="4">
    <source>
        <dbReference type="ARBA" id="ARBA00022679"/>
    </source>
</evidence>
<evidence type="ECO:0000256" key="9">
    <source>
        <dbReference type="ARBA" id="ARBA00022990"/>
    </source>
</evidence>
<dbReference type="Gene3D" id="3.40.630.30">
    <property type="match status" value="1"/>
</dbReference>
<evidence type="ECO:0000256" key="11">
    <source>
        <dbReference type="PIRSR" id="PIRSR602717-51"/>
    </source>
</evidence>
<keyword evidence="8" id="KW-0156">Chromatin regulator</keyword>
<dbReference type="EC" id="2.3.1.48" evidence="3 12"/>
<evidence type="ECO:0000256" key="6">
    <source>
        <dbReference type="ARBA" id="ARBA00022771"/>
    </source>
</evidence>
<comment type="similarity">
    <text evidence="2 12">Belongs to the MYST (SAS/MOZ) family.</text>
</comment>
<evidence type="ECO:0000256" key="8">
    <source>
        <dbReference type="ARBA" id="ARBA00022853"/>
    </source>
</evidence>
<feature type="domain" description="MYST-type HAT" evidence="14">
    <location>
        <begin position="312"/>
        <end position="589"/>
    </location>
</feature>
<dbReference type="Proteomes" id="UP001224775">
    <property type="component" value="Unassembled WGS sequence"/>
</dbReference>
<dbReference type="InterPro" id="IPR002717">
    <property type="entry name" value="HAT_MYST-type"/>
</dbReference>
<proteinExistence type="inferred from homology"/>
<dbReference type="Pfam" id="PF17772">
    <property type="entry name" value="zf-MYST"/>
    <property type="match status" value="1"/>
</dbReference>
<comment type="caution">
    <text evidence="15">The sequence shown here is derived from an EMBL/GenBank/DDBJ whole genome shotgun (WGS) entry which is preliminary data.</text>
</comment>
<dbReference type="InterPro" id="IPR050603">
    <property type="entry name" value="MYST_HAT"/>
</dbReference>
<dbReference type="GO" id="GO:0005634">
    <property type="term" value="C:nucleus"/>
    <property type="evidence" value="ECO:0007669"/>
    <property type="project" value="UniProtKB-SubCell"/>
</dbReference>
<feature type="region of interest" description="Disordered" evidence="13">
    <location>
        <begin position="1"/>
        <end position="45"/>
    </location>
</feature>
<reference evidence="15" key="1">
    <citation type="submission" date="2023-06" db="EMBL/GenBank/DDBJ databases">
        <title>Survivors Of The Sea: Transcriptome response of Skeletonema marinoi to long-term dormancy.</title>
        <authorList>
            <person name="Pinder M.I.M."/>
            <person name="Kourtchenko O."/>
            <person name="Robertson E.K."/>
            <person name="Larsson T."/>
            <person name="Maumus F."/>
            <person name="Osuna-Cruz C.M."/>
            <person name="Vancaester E."/>
            <person name="Stenow R."/>
            <person name="Vandepoele K."/>
            <person name="Ploug H."/>
            <person name="Bruchert V."/>
            <person name="Godhe A."/>
            <person name="Topel M."/>
        </authorList>
    </citation>
    <scope>NUCLEOTIDE SEQUENCE</scope>
    <source>
        <strain evidence="15">R05AC</strain>
    </source>
</reference>
<evidence type="ECO:0000256" key="5">
    <source>
        <dbReference type="ARBA" id="ARBA00022723"/>
    </source>
</evidence>
<keyword evidence="6" id="KW-0863">Zinc-finger</keyword>
<dbReference type="Gene3D" id="2.30.30.140">
    <property type="match status" value="1"/>
</dbReference>
<evidence type="ECO:0000256" key="3">
    <source>
        <dbReference type="ARBA" id="ARBA00013184"/>
    </source>
</evidence>
<keyword evidence="10 12" id="KW-0539">Nucleus</keyword>
<dbReference type="InterPro" id="IPR025995">
    <property type="entry name" value="Tudor-knot"/>
</dbReference>
<evidence type="ECO:0000256" key="12">
    <source>
        <dbReference type="RuleBase" id="RU361211"/>
    </source>
</evidence>
<sequence>MASSEEAAAAPSSTTTSDATTAADPSPTTAPAAANSETQPAAATPEVTVVAPLEIGDTCQVLWRDGSTHLASKIIERKSIINDDKSATKSGKKKTAAVGGESSTSQEPPAKKSKVDDPQDMNSTTATVHTASSEAANYLYYIHYVGEDRRLDEWVPLDRFDLTTLVKVGHSFADHHNHHHNYHHGGAAEGEVTGRRSRRGSDGKFARKNSSRNGGGGAGTAGGGDVSPRQQQGQGDANDGKGKGALTNTSTATTTTAAAAADQNQPQQQQQQQIVPASSNNSNNNSDNLLRGGNWHGNSDLAELEAEHHEITKVKNISKIIMGRYTVEAWYYSPFPHPYNQLDSLYICEYCLKYMRKPKFYLKHCSGECPHRCPPGNEIYRENNISVYELDGKDHRVYCQNLCLLAKLFLDHKTLYYDVDPFYFYVITEVDEEGAHIVGYFSKEKVSAEEYNLACILTFPQYQKCGYGKFIISLSYELSKREGKPGSPEKPLSDLGKISYRSYWTHVLLTLFAEQKGDENIQIKDISLMTGIKTEDIISTLQSLNMIRFWKGQHVVFVMQDFLKKYMSEQKRKKKKLRLCDGKYLSWVPHAERKKGGAGSGGVGGSD</sequence>
<evidence type="ECO:0000256" key="13">
    <source>
        <dbReference type="SAM" id="MobiDB-lite"/>
    </source>
</evidence>
<dbReference type="InterPro" id="IPR016181">
    <property type="entry name" value="Acyl_CoA_acyltransferase"/>
</dbReference>
<dbReference type="FunFam" id="3.40.630.30:FF:000002">
    <property type="entry name" value="Histone acetyltransferase"/>
    <property type="match status" value="1"/>
</dbReference>
<dbReference type="AlphaFoldDB" id="A0AAD8YBB0"/>
<keyword evidence="7" id="KW-0862">Zinc</keyword>
<organism evidence="15 16">
    <name type="scientific">Skeletonema marinoi</name>
    <dbReference type="NCBI Taxonomy" id="267567"/>
    <lineage>
        <taxon>Eukaryota</taxon>
        <taxon>Sar</taxon>
        <taxon>Stramenopiles</taxon>
        <taxon>Ochrophyta</taxon>
        <taxon>Bacillariophyta</taxon>
        <taxon>Coscinodiscophyceae</taxon>
        <taxon>Thalassiosirophycidae</taxon>
        <taxon>Thalassiosirales</taxon>
        <taxon>Skeletonemataceae</taxon>
        <taxon>Skeletonema</taxon>
        <taxon>Skeletonema marinoi-dohrnii complex</taxon>
    </lineage>
</organism>
<comment type="catalytic activity">
    <reaction evidence="12">
        <text>L-lysyl-[protein] + acetyl-CoA = N(6)-acetyl-L-lysyl-[protein] + CoA + H(+)</text>
        <dbReference type="Rhea" id="RHEA:45948"/>
        <dbReference type="Rhea" id="RHEA-COMP:9752"/>
        <dbReference type="Rhea" id="RHEA-COMP:10731"/>
        <dbReference type="ChEBI" id="CHEBI:15378"/>
        <dbReference type="ChEBI" id="CHEBI:29969"/>
        <dbReference type="ChEBI" id="CHEBI:57287"/>
        <dbReference type="ChEBI" id="CHEBI:57288"/>
        <dbReference type="ChEBI" id="CHEBI:61930"/>
        <dbReference type="EC" id="2.3.1.48"/>
    </reaction>
</comment>
<dbReference type="PANTHER" id="PTHR10615">
    <property type="entry name" value="HISTONE ACETYLTRANSFERASE"/>
    <property type="match status" value="1"/>
</dbReference>
<name>A0AAD8YBB0_9STRA</name>
<dbReference type="Pfam" id="PF01853">
    <property type="entry name" value="MOZ_SAS"/>
    <property type="match status" value="1"/>
</dbReference>
<dbReference type="PROSITE" id="PS51726">
    <property type="entry name" value="MYST_HAT"/>
    <property type="match status" value="1"/>
</dbReference>
<evidence type="ECO:0000259" key="14">
    <source>
        <dbReference type="PROSITE" id="PS51726"/>
    </source>
</evidence>
<dbReference type="SUPFAM" id="SSF55729">
    <property type="entry name" value="Acyl-CoA N-acyltransferases (Nat)"/>
    <property type="match status" value="1"/>
</dbReference>
<dbReference type="SUPFAM" id="SSF54160">
    <property type="entry name" value="Chromo domain-like"/>
    <property type="match status" value="1"/>
</dbReference>
<dbReference type="GO" id="GO:0003682">
    <property type="term" value="F:chromatin binding"/>
    <property type="evidence" value="ECO:0007669"/>
    <property type="project" value="TreeGrafter"/>
</dbReference>
<dbReference type="EMBL" id="JATAAI010000010">
    <property type="protein sequence ID" value="KAK1743063.1"/>
    <property type="molecule type" value="Genomic_DNA"/>
</dbReference>
<dbReference type="GO" id="GO:0006357">
    <property type="term" value="P:regulation of transcription by RNA polymerase II"/>
    <property type="evidence" value="ECO:0007669"/>
    <property type="project" value="TreeGrafter"/>
</dbReference>
<protein>
    <recommendedName>
        <fullName evidence="3 12">Histone acetyltransferase</fullName>
        <ecNumber evidence="3 12">2.3.1.48</ecNumber>
    </recommendedName>
</protein>
<feature type="region of interest" description="Disordered" evidence="13">
    <location>
        <begin position="85"/>
        <end position="128"/>
    </location>
</feature>
<feature type="active site" description="Proton donor/acceptor" evidence="11">
    <location>
        <position position="489"/>
    </location>
</feature>
<dbReference type="InterPro" id="IPR040706">
    <property type="entry name" value="Zf-MYST"/>
</dbReference>
<gene>
    <name evidence="15" type="ORF">QTG54_006660</name>
</gene>
<dbReference type="InterPro" id="IPR036388">
    <property type="entry name" value="WH-like_DNA-bd_sf"/>
</dbReference>
<dbReference type="GO" id="GO:0003712">
    <property type="term" value="F:transcription coregulator activity"/>
    <property type="evidence" value="ECO:0007669"/>
    <property type="project" value="TreeGrafter"/>
</dbReference>
<keyword evidence="4 15" id="KW-0808">Transferase</keyword>
<dbReference type="InterPro" id="IPR016197">
    <property type="entry name" value="Chromo-like_dom_sf"/>
</dbReference>
<dbReference type="GO" id="GO:0004402">
    <property type="term" value="F:histone acetyltransferase activity"/>
    <property type="evidence" value="ECO:0007669"/>
    <property type="project" value="InterPro"/>
</dbReference>
<keyword evidence="15" id="KW-0012">Acyltransferase</keyword>
<keyword evidence="5" id="KW-0479">Metal-binding</keyword>
<evidence type="ECO:0000256" key="10">
    <source>
        <dbReference type="ARBA" id="ARBA00023242"/>
    </source>
</evidence>
<dbReference type="GO" id="GO:0008270">
    <property type="term" value="F:zinc ion binding"/>
    <property type="evidence" value="ECO:0007669"/>
    <property type="project" value="UniProtKB-KW"/>
</dbReference>
<feature type="compositionally biased region" description="Low complexity" evidence="13">
    <location>
        <begin position="245"/>
        <end position="288"/>
    </location>
</feature>
<keyword evidence="16" id="KW-1185">Reference proteome</keyword>
<feature type="compositionally biased region" description="Gly residues" evidence="13">
    <location>
        <begin position="213"/>
        <end position="225"/>
    </location>
</feature>
<dbReference type="Pfam" id="PF11717">
    <property type="entry name" value="Tudor-knot"/>
    <property type="match status" value="1"/>
</dbReference>
<evidence type="ECO:0000313" key="16">
    <source>
        <dbReference type="Proteomes" id="UP001224775"/>
    </source>
</evidence>
<comment type="subcellular location">
    <subcellularLocation>
        <location evidence="1 12">Nucleus</location>
    </subcellularLocation>
</comment>
<dbReference type="FunFam" id="1.10.10.10:FF:000022">
    <property type="entry name" value="Histone acetyltransferase"/>
    <property type="match status" value="1"/>
</dbReference>
<evidence type="ECO:0000313" key="15">
    <source>
        <dbReference type="EMBL" id="KAK1743063.1"/>
    </source>
</evidence>
<dbReference type="GO" id="GO:0000785">
    <property type="term" value="C:chromatin"/>
    <property type="evidence" value="ECO:0007669"/>
    <property type="project" value="TreeGrafter"/>
</dbReference>
<dbReference type="PANTHER" id="PTHR10615:SF161">
    <property type="entry name" value="HISTONE ACETYLTRANSFERASE KAT7"/>
    <property type="match status" value="1"/>
</dbReference>
<evidence type="ECO:0000256" key="2">
    <source>
        <dbReference type="ARBA" id="ARBA00010107"/>
    </source>
</evidence>
<keyword evidence="9" id="KW-0007">Acetylation</keyword>
<evidence type="ECO:0000256" key="7">
    <source>
        <dbReference type="ARBA" id="ARBA00022833"/>
    </source>
</evidence>
<dbReference type="Gene3D" id="1.10.10.10">
    <property type="entry name" value="Winged helix-like DNA-binding domain superfamily/Winged helix DNA-binding domain"/>
    <property type="match status" value="1"/>
</dbReference>
<dbReference type="Gene3D" id="3.30.60.60">
    <property type="entry name" value="N-acetyl transferase-like"/>
    <property type="match status" value="1"/>
</dbReference>
<evidence type="ECO:0000256" key="1">
    <source>
        <dbReference type="ARBA" id="ARBA00004123"/>
    </source>
</evidence>